<accession>A0A3M7RGS8</accession>
<protein>
    <submittedName>
        <fullName evidence="1">Uncharacterized protein</fullName>
    </submittedName>
</protein>
<dbReference type="Proteomes" id="UP000276133">
    <property type="component" value="Unassembled WGS sequence"/>
</dbReference>
<comment type="caution">
    <text evidence="1">The sequence shown here is derived from an EMBL/GenBank/DDBJ whole genome shotgun (WGS) entry which is preliminary data.</text>
</comment>
<reference evidence="1 2" key="1">
    <citation type="journal article" date="2018" name="Sci. Rep.">
        <title>Genomic signatures of local adaptation to the degree of environmental predictability in rotifers.</title>
        <authorList>
            <person name="Franch-Gras L."/>
            <person name="Hahn C."/>
            <person name="Garcia-Roger E.M."/>
            <person name="Carmona M.J."/>
            <person name="Serra M."/>
            <person name="Gomez A."/>
        </authorList>
    </citation>
    <scope>NUCLEOTIDE SEQUENCE [LARGE SCALE GENOMIC DNA]</scope>
    <source>
        <strain evidence="1">HYR1</strain>
    </source>
</reference>
<organism evidence="1 2">
    <name type="scientific">Brachionus plicatilis</name>
    <name type="common">Marine rotifer</name>
    <name type="synonym">Brachionus muelleri</name>
    <dbReference type="NCBI Taxonomy" id="10195"/>
    <lineage>
        <taxon>Eukaryota</taxon>
        <taxon>Metazoa</taxon>
        <taxon>Spiralia</taxon>
        <taxon>Gnathifera</taxon>
        <taxon>Rotifera</taxon>
        <taxon>Eurotatoria</taxon>
        <taxon>Monogononta</taxon>
        <taxon>Pseudotrocha</taxon>
        <taxon>Ploima</taxon>
        <taxon>Brachionidae</taxon>
        <taxon>Brachionus</taxon>
    </lineage>
</organism>
<dbReference type="EMBL" id="REGN01003408">
    <property type="protein sequence ID" value="RNA22741.1"/>
    <property type="molecule type" value="Genomic_DNA"/>
</dbReference>
<evidence type="ECO:0000313" key="2">
    <source>
        <dbReference type="Proteomes" id="UP000276133"/>
    </source>
</evidence>
<sequence length="91" mass="10288">MHPNIPAEPPPLCRVATTNIVSHLKIGYITKNYHSPTFNCPIQSFFTPLIPSDAVTNCSLVSQFLIFSGYSFFCYRQSAKSFIINDVRLLF</sequence>
<name>A0A3M7RGS8_BRAPC</name>
<gene>
    <name evidence="1" type="ORF">BpHYR1_040578</name>
</gene>
<keyword evidence="2" id="KW-1185">Reference proteome</keyword>
<proteinExistence type="predicted"/>
<evidence type="ECO:0000313" key="1">
    <source>
        <dbReference type="EMBL" id="RNA22741.1"/>
    </source>
</evidence>
<dbReference type="AlphaFoldDB" id="A0A3M7RGS8"/>